<organism evidence="5 6">
    <name type="scientific">Absicoccus porci</name>
    <dbReference type="NCBI Taxonomy" id="2486576"/>
    <lineage>
        <taxon>Bacteria</taxon>
        <taxon>Bacillati</taxon>
        <taxon>Bacillota</taxon>
        <taxon>Erysipelotrichia</taxon>
        <taxon>Erysipelotrichales</taxon>
        <taxon>Erysipelotrichaceae</taxon>
        <taxon>Absicoccus</taxon>
    </lineage>
</organism>
<gene>
    <name evidence="5" type="ORF">EDX97_07575</name>
</gene>
<dbReference type="PROSITE" id="PS51176">
    <property type="entry name" value="PDH_ADH"/>
    <property type="match status" value="1"/>
</dbReference>
<name>A0A3N0I0T2_9FIRM</name>
<dbReference type="RefSeq" id="WP_128520539.1">
    <property type="nucleotide sequence ID" value="NZ_RJQC01000002.1"/>
</dbReference>
<dbReference type="OrthoDB" id="9802008at2"/>
<evidence type="ECO:0000256" key="2">
    <source>
        <dbReference type="ARBA" id="ARBA00023002"/>
    </source>
</evidence>
<dbReference type="GO" id="GO:0006571">
    <property type="term" value="P:tyrosine biosynthetic process"/>
    <property type="evidence" value="ECO:0007669"/>
    <property type="project" value="InterPro"/>
</dbReference>
<comment type="caution">
    <text evidence="5">The sequence shown here is derived from an EMBL/GenBank/DDBJ whole genome shotgun (WGS) entry which is preliminary data.</text>
</comment>
<dbReference type="Pfam" id="PF02153">
    <property type="entry name" value="PDH_N"/>
    <property type="match status" value="1"/>
</dbReference>
<keyword evidence="2" id="KW-0560">Oxidoreductase</keyword>
<dbReference type="Proteomes" id="UP000276568">
    <property type="component" value="Unassembled WGS sequence"/>
</dbReference>
<comment type="pathway">
    <text evidence="3">Amino-acid biosynthesis.</text>
</comment>
<protein>
    <submittedName>
        <fullName evidence="5">Prephenate dehydrogenase</fullName>
    </submittedName>
</protein>
<dbReference type="InterPro" id="IPR046826">
    <property type="entry name" value="PDH_N"/>
</dbReference>
<feature type="domain" description="Prephenate/arogenate dehydrogenase" evidence="4">
    <location>
        <begin position="1"/>
        <end position="278"/>
    </location>
</feature>
<dbReference type="Gene3D" id="3.40.50.720">
    <property type="entry name" value="NAD(P)-binding Rossmann-like Domain"/>
    <property type="match status" value="1"/>
</dbReference>
<evidence type="ECO:0000256" key="1">
    <source>
        <dbReference type="ARBA" id="ARBA00007964"/>
    </source>
</evidence>
<evidence type="ECO:0000313" key="5">
    <source>
        <dbReference type="EMBL" id="RNM30631.1"/>
    </source>
</evidence>
<dbReference type="PANTHER" id="PTHR21363:SF0">
    <property type="entry name" value="PREPHENATE DEHYDROGENASE [NADP(+)]"/>
    <property type="match status" value="1"/>
</dbReference>
<dbReference type="GO" id="GO:0004665">
    <property type="term" value="F:prephenate dehydrogenase (NADP+) activity"/>
    <property type="evidence" value="ECO:0007669"/>
    <property type="project" value="InterPro"/>
</dbReference>
<dbReference type="EMBL" id="RJQC01000002">
    <property type="protein sequence ID" value="RNM30631.1"/>
    <property type="molecule type" value="Genomic_DNA"/>
</dbReference>
<dbReference type="SUPFAM" id="SSF48179">
    <property type="entry name" value="6-phosphogluconate dehydrogenase C-terminal domain-like"/>
    <property type="match status" value="1"/>
</dbReference>
<dbReference type="InterPro" id="IPR046825">
    <property type="entry name" value="PDH_C"/>
</dbReference>
<reference evidence="5 6" key="1">
    <citation type="submission" date="2018-11" db="EMBL/GenBank/DDBJ databases">
        <title>Clostridium sp. nov., a member of the family Erysipelotrichaceae isolated from pig faeces.</title>
        <authorList>
            <person name="Chang Y.-H."/>
        </authorList>
    </citation>
    <scope>NUCLEOTIDE SEQUENCE [LARGE SCALE GENOMIC DNA]</scope>
    <source>
        <strain evidence="5 6">YH-panp20</strain>
    </source>
</reference>
<dbReference type="AlphaFoldDB" id="A0A3N0I0T2"/>
<dbReference type="InterPro" id="IPR008927">
    <property type="entry name" value="6-PGluconate_DH-like_C_sf"/>
</dbReference>
<comment type="similarity">
    <text evidence="1">Belongs to the prephenate/arogenate dehydrogenase family.</text>
</comment>
<dbReference type="GO" id="GO:0070403">
    <property type="term" value="F:NAD+ binding"/>
    <property type="evidence" value="ECO:0007669"/>
    <property type="project" value="InterPro"/>
</dbReference>
<dbReference type="InterPro" id="IPR036291">
    <property type="entry name" value="NAD(P)-bd_dom_sf"/>
</dbReference>
<dbReference type="InterPro" id="IPR050812">
    <property type="entry name" value="Preph/Arog_dehydrog"/>
</dbReference>
<evidence type="ECO:0000313" key="6">
    <source>
        <dbReference type="Proteomes" id="UP000276568"/>
    </source>
</evidence>
<proteinExistence type="inferred from homology"/>
<dbReference type="GO" id="GO:0008977">
    <property type="term" value="F:prephenate dehydrogenase (NAD+) activity"/>
    <property type="evidence" value="ECO:0007669"/>
    <property type="project" value="InterPro"/>
</dbReference>
<dbReference type="Gene3D" id="1.10.3660.10">
    <property type="entry name" value="6-phosphogluconate dehydrogenase C-terminal like domain"/>
    <property type="match status" value="1"/>
</dbReference>
<evidence type="ECO:0000256" key="3">
    <source>
        <dbReference type="ARBA" id="ARBA00029440"/>
    </source>
</evidence>
<keyword evidence="6" id="KW-1185">Reference proteome</keyword>
<dbReference type="Pfam" id="PF20463">
    <property type="entry name" value="PDH_C"/>
    <property type="match status" value="1"/>
</dbReference>
<accession>A0A3N0I0T2</accession>
<evidence type="ECO:0000259" key="4">
    <source>
        <dbReference type="PROSITE" id="PS51176"/>
    </source>
</evidence>
<dbReference type="InterPro" id="IPR003099">
    <property type="entry name" value="Prephen_DH"/>
</dbReference>
<dbReference type="SUPFAM" id="SSF51735">
    <property type="entry name" value="NAD(P)-binding Rossmann-fold domains"/>
    <property type="match status" value="1"/>
</dbReference>
<sequence length="278" mass="31502">MNYGIVGLGLMGASLASRLMELGHNEVYGFDINPLTIQIAKDRNYITEGSTNPEELLDRCQIIILALYPTQIQPWIEKYQSSIQVGSILMDISGVKSNIVKPCQEILKYGLELISIHPMCGRESRGIEQADPTIFDDANFIVVPTEKNTHSSILLAEQLGSYLGCTRVATLTPLEHDRMIGFLSQLTHVIAVSLMNTHDNSHLVEYTGDSFRDLTRIASINEDLWSELFILNKDILLDETNQFIDAITHFRDVLQAEDIEEMKRLFIQSTERRQLFNK</sequence>
<dbReference type="PANTHER" id="PTHR21363">
    <property type="entry name" value="PREPHENATE DEHYDROGENASE"/>
    <property type="match status" value="1"/>
</dbReference>